<accession>A0A8D9F8Z8</accession>
<dbReference type="EMBL" id="HBUF01620072">
    <property type="protein sequence ID" value="CAG6780779.1"/>
    <property type="molecule type" value="Transcribed_RNA"/>
</dbReference>
<protein>
    <submittedName>
        <fullName evidence="1">Uncharacterized protein</fullName>
    </submittedName>
</protein>
<name>A0A8D9F8Z8_9HEMI</name>
<dbReference type="AlphaFoldDB" id="A0A8D9F8Z8"/>
<evidence type="ECO:0000313" key="1">
    <source>
        <dbReference type="EMBL" id="CAG6780779.1"/>
    </source>
</evidence>
<proteinExistence type="predicted"/>
<sequence>MSIPKSREYLKRLIHQTANQFIRRTCPCSTNISTRSTNQLTLRKLELVISSLGFKFRIYNNLHVPYQLLTFTSMDCGTYTFKIRLKGNRINSVVQNYVNRRYRKKYQKMLKGSVRIRTDSCLDLKLIGGNVRMDFHRYGKNMILYRIICMYNQNINKILWTCGKTHFIQKLFLHCILAR</sequence>
<organism evidence="1">
    <name type="scientific">Cacopsylla melanoneura</name>
    <dbReference type="NCBI Taxonomy" id="428564"/>
    <lineage>
        <taxon>Eukaryota</taxon>
        <taxon>Metazoa</taxon>
        <taxon>Ecdysozoa</taxon>
        <taxon>Arthropoda</taxon>
        <taxon>Hexapoda</taxon>
        <taxon>Insecta</taxon>
        <taxon>Pterygota</taxon>
        <taxon>Neoptera</taxon>
        <taxon>Paraneoptera</taxon>
        <taxon>Hemiptera</taxon>
        <taxon>Sternorrhyncha</taxon>
        <taxon>Psylloidea</taxon>
        <taxon>Psyllidae</taxon>
        <taxon>Psyllinae</taxon>
        <taxon>Cacopsylla</taxon>
    </lineage>
</organism>
<reference evidence="1" key="1">
    <citation type="submission" date="2021-05" db="EMBL/GenBank/DDBJ databases">
        <authorList>
            <person name="Alioto T."/>
            <person name="Alioto T."/>
            <person name="Gomez Garrido J."/>
        </authorList>
    </citation>
    <scope>NUCLEOTIDE SEQUENCE</scope>
</reference>